<reference evidence="7 8" key="1">
    <citation type="submission" date="2018-05" db="EMBL/GenBank/DDBJ databases">
        <title>Genomic Encyclopedia of Type Strains, Phase IV (KMG-IV): sequencing the most valuable type-strain genomes for metagenomic binning, comparative biology and taxonomic classification.</title>
        <authorList>
            <person name="Goeker M."/>
        </authorList>
    </citation>
    <scope>NUCLEOTIDE SEQUENCE [LARGE SCALE GENOMIC DNA]</scope>
    <source>
        <strain evidence="7 8">DSM 24906</strain>
    </source>
</reference>
<evidence type="ECO:0000256" key="1">
    <source>
        <dbReference type="ARBA" id="ARBA00004953"/>
    </source>
</evidence>
<keyword evidence="4" id="KW-0808">Transferase</keyword>
<protein>
    <submittedName>
        <fullName evidence="7">Cobalt-precorrin 3 C17-methyltransferase</fullName>
    </submittedName>
</protein>
<evidence type="ECO:0000313" key="8">
    <source>
        <dbReference type="Proteomes" id="UP000245921"/>
    </source>
</evidence>
<dbReference type="PANTHER" id="PTHR47036:SF1">
    <property type="entry name" value="COBALT-FACTOR III C(17)-METHYLTRANSFERASE-RELATED"/>
    <property type="match status" value="1"/>
</dbReference>
<dbReference type="GO" id="GO:0032259">
    <property type="term" value="P:methylation"/>
    <property type="evidence" value="ECO:0007669"/>
    <property type="project" value="UniProtKB-KW"/>
</dbReference>
<evidence type="ECO:0000256" key="2">
    <source>
        <dbReference type="ARBA" id="ARBA00022573"/>
    </source>
</evidence>
<sequence>MNNKLFIVGIGPNNIEFMTKKSIEILNNSDIIVGYSKYVERIKNDFKHAEYICTGMRTETERVIKALELSESGKKVSLISSGDSGVYGMASLALELSKNYKVDIEIIPGITVANSAASIIGSPLTLDYAVISLSDILVDWQTIVKRLECFAESGVSTVIYNPKSKTRDWQLKKAFDIFKNIRNNFYVCVVKNAFMDSQQILISHCDNYDWIDSVDMMSVVYFCDEKTIKINEKLVVPRGYVK</sequence>
<dbReference type="CDD" id="cd11646">
    <property type="entry name" value="Precorrin_3B_C17_MT"/>
    <property type="match status" value="1"/>
</dbReference>
<dbReference type="GO" id="GO:0009236">
    <property type="term" value="P:cobalamin biosynthetic process"/>
    <property type="evidence" value="ECO:0007669"/>
    <property type="project" value="UniProtKB-KW"/>
</dbReference>
<evidence type="ECO:0000256" key="3">
    <source>
        <dbReference type="ARBA" id="ARBA00022603"/>
    </source>
</evidence>
<name>A0AA45C9D8_9BACT</name>
<gene>
    <name evidence="7" type="ORF">C7380_101240</name>
</gene>
<dbReference type="SUPFAM" id="SSF53790">
    <property type="entry name" value="Tetrapyrrole methylase"/>
    <property type="match status" value="1"/>
</dbReference>
<organism evidence="7 8">
    <name type="scientific">Oceanotoga teriensis</name>
    <dbReference type="NCBI Taxonomy" id="515440"/>
    <lineage>
        <taxon>Bacteria</taxon>
        <taxon>Thermotogati</taxon>
        <taxon>Thermotogota</taxon>
        <taxon>Thermotogae</taxon>
        <taxon>Petrotogales</taxon>
        <taxon>Petrotogaceae</taxon>
        <taxon>Oceanotoga</taxon>
    </lineage>
</organism>
<evidence type="ECO:0000256" key="4">
    <source>
        <dbReference type="ARBA" id="ARBA00022679"/>
    </source>
</evidence>
<dbReference type="InterPro" id="IPR014777">
    <property type="entry name" value="4pyrrole_Mease_sub1"/>
</dbReference>
<comment type="caution">
    <text evidence="7">The sequence shown here is derived from an EMBL/GenBank/DDBJ whole genome shotgun (WGS) entry which is preliminary data.</text>
</comment>
<dbReference type="Proteomes" id="UP000245921">
    <property type="component" value="Unassembled WGS sequence"/>
</dbReference>
<evidence type="ECO:0000259" key="6">
    <source>
        <dbReference type="Pfam" id="PF00590"/>
    </source>
</evidence>
<dbReference type="Pfam" id="PF00590">
    <property type="entry name" value="TP_methylase"/>
    <property type="match status" value="1"/>
</dbReference>
<evidence type="ECO:0000313" key="7">
    <source>
        <dbReference type="EMBL" id="PWJ96665.1"/>
    </source>
</evidence>
<dbReference type="RefSeq" id="WP_109603652.1">
    <property type="nucleotide sequence ID" value="NZ_JAMHJO010000001.1"/>
</dbReference>
<dbReference type="GO" id="GO:0008168">
    <property type="term" value="F:methyltransferase activity"/>
    <property type="evidence" value="ECO:0007669"/>
    <property type="project" value="UniProtKB-KW"/>
</dbReference>
<dbReference type="EMBL" id="QGGI01000001">
    <property type="protein sequence ID" value="PWJ96665.1"/>
    <property type="molecule type" value="Genomic_DNA"/>
</dbReference>
<keyword evidence="2" id="KW-0169">Cobalamin biosynthesis</keyword>
<dbReference type="AlphaFoldDB" id="A0AA45C9D8"/>
<dbReference type="InterPro" id="IPR035996">
    <property type="entry name" value="4pyrrol_Methylase_sf"/>
</dbReference>
<keyword evidence="8" id="KW-1185">Reference proteome</keyword>
<accession>A0AA45C9D8</accession>
<keyword evidence="3" id="KW-0489">Methyltransferase</keyword>
<dbReference type="InterPro" id="IPR006363">
    <property type="entry name" value="Cbl_synth_CobJ/CibH_dom"/>
</dbReference>
<dbReference type="InterPro" id="IPR051810">
    <property type="entry name" value="Precorrin_MeTrfase"/>
</dbReference>
<dbReference type="Gene3D" id="3.30.950.10">
    <property type="entry name" value="Methyltransferase, Cobalt-precorrin-4 Transmethylase, Domain 2"/>
    <property type="match status" value="1"/>
</dbReference>
<keyword evidence="5" id="KW-0949">S-adenosyl-L-methionine</keyword>
<proteinExistence type="predicted"/>
<dbReference type="PANTHER" id="PTHR47036">
    <property type="entry name" value="COBALT-FACTOR III C(17)-METHYLTRANSFERASE-RELATED"/>
    <property type="match status" value="1"/>
</dbReference>
<comment type="pathway">
    <text evidence="1">Cofactor biosynthesis; adenosylcobalamin biosynthesis.</text>
</comment>
<dbReference type="Gene3D" id="3.40.1010.10">
    <property type="entry name" value="Cobalt-precorrin-4 Transmethylase, Domain 1"/>
    <property type="match status" value="1"/>
</dbReference>
<dbReference type="InterPro" id="IPR014776">
    <property type="entry name" value="4pyrrole_Mease_sub2"/>
</dbReference>
<evidence type="ECO:0000256" key="5">
    <source>
        <dbReference type="ARBA" id="ARBA00022691"/>
    </source>
</evidence>
<feature type="domain" description="Tetrapyrrole methylase" evidence="6">
    <location>
        <begin position="4"/>
        <end position="202"/>
    </location>
</feature>
<dbReference type="InterPro" id="IPR000878">
    <property type="entry name" value="4pyrrol_Mease"/>
</dbReference>